<dbReference type="Proteomes" id="UP000319212">
    <property type="component" value="Unassembled WGS sequence"/>
</dbReference>
<dbReference type="PROSITE" id="PS00194">
    <property type="entry name" value="THIOREDOXIN_1"/>
    <property type="match status" value="1"/>
</dbReference>
<dbReference type="GO" id="GO:0005829">
    <property type="term" value="C:cytosol"/>
    <property type="evidence" value="ECO:0007669"/>
    <property type="project" value="TreeGrafter"/>
</dbReference>
<dbReference type="EMBL" id="RCZI01000001">
    <property type="protein sequence ID" value="TPG29971.1"/>
    <property type="molecule type" value="Genomic_DNA"/>
</dbReference>
<organism evidence="9 10">
    <name type="scientific">Variovorax guangxiensis</name>
    <dbReference type="NCBI Taxonomy" id="1775474"/>
    <lineage>
        <taxon>Bacteria</taxon>
        <taxon>Pseudomonadati</taxon>
        <taxon>Pseudomonadota</taxon>
        <taxon>Betaproteobacteria</taxon>
        <taxon>Burkholderiales</taxon>
        <taxon>Comamonadaceae</taxon>
        <taxon>Variovorax</taxon>
    </lineage>
</organism>
<proteinExistence type="inferred from homology"/>
<dbReference type="InterPro" id="IPR013766">
    <property type="entry name" value="Thioredoxin_domain"/>
</dbReference>
<keyword evidence="3" id="KW-0479">Metal-binding</keyword>
<dbReference type="Gene3D" id="2.30.30.380">
    <property type="entry name" value="Zn-finger domain of Sec23/24"/>
    <property type="match status" value="1"/>
</dbReference>
<dbReference type="PANTHER" id="PTHR45663">
    <property type="entry name" value="GEO12009P1"/>
    <property type="match status" value="1"/>
</dbReference>
<evidence type="ECO:0000259" key="8">
    <source>
        <dbReference type="PROSITE" id="PS51352"/>
    </source>
</evidence>
<dbReference type="InterPro" id="IPR017937">
    <property type="entry name" value="Thioredoxin_CS"/>
</dbReference>
<dbReference type="InterPro" id="IPR036249">
    <property type="entry name" value="Thioredoxin-like_sf"/>
</dbReference>
<dbReference type="GO" id="GO:0015035">
    <property type="term" value="F:protein-disulfide reductase activity"/>
    <property type="evidence" value="ECO:0007669"/>
    <property type="project" value="UniProtKB-UniRule"/>
</dbReference>
<gene>
    <name evidence="9" type="primary">trxC</name>
    <name evidence="9" type="ORF">EAH82_00210</name>
</gene>
<evidence type="ECO:0000256" key="3">
    <source>
        <dbReference type="ARBA" id="ARBA00022723"/>
    </source>
</evidence>
<name>A0A502E0B9_9BURK</name>
<comment type="similarity">
    <text evidence="1">Belongs to the thioredoxin family.</text>
</comment>
<evidence type="ECO:0000256" key="1">
    <source>
        <dbReference type="ARBA" id="ARBA00008987"/>
    </source>
</evidence>
<keyword evidence="2" id="KW-0813">Transport</keyword>
<keyword evidence="4" id="KW-0249">Electron transport</keyword>
<dbReference type="PRINTS" id="PR00421">
    <property type="entry name" value="THIOREDOXIN"/>
</dbReference>
<keyword evidence="6" id="KW-0676">Redox-active center</keyword>
<dbReference type="GO" id="GO:0046872">
    <property type="term" value="F:metal ion binding"/>
    <property type="evidence" value="ECO:0007669"/>
    <property type="project" value="UniProtKB-KW"/>
</dbReference>
<dbReference type="Pfam" id="PF21352">
    <property type="entry name" value="Zn_ribbon_Thio2"/>
    <property type="match status" value="1"/>
</dbReference>
<protein>
    <recommendedName>
        <fullName evidence="7">Thioredoxin</fullName>
    </recommendedName>
</protein>
<dbReference type="SUPFAM" id="SSF52833">
    <property type="entry name" value="Thioredoxin-like"/>
    <property type="match status" value="1"/>
</dbReference>
<evidence type="ECO:0000256" key="6">
    <source>
        <dbReference type="ARBA" id="ARBA00023284"/>
    </source>
</evidence>
<dbReference type="InterPro" id="IPR049299">
    <property type="entry name" value="Thio2_N"/>
</dbReference>
<dbReference type="RefSeq" id="WP_140837845.1">
    <property type="nucleotide sequence ID" value="NZ_RCZI01000001.1"/>
</dbReference>
<dbReference type="OrthoDB" id="9790390at2"/>
<dbReference type="NCBIfam" id="TIGR01068">
    <property type="entry name" value="thioredoxin"/>
    <property type="match status" value="1"/>
</dbReference>
<reference evidence="9 10" key="1">
    <citation type="journal article" date="2019" name="Environ. Microbiol.">
        <title>Species interactions and distinct microbial communities in high Arctic permafrost affected cryosols are associated with the CH4 and CO2 gas fluxes.</title>
        <authorList>
            <person name="Altshuler I."/>
            <person name="Hamel J."/>
            <person name="Turney S."/>
            <person name="Magnuson E."/>
            <person name="Levesque R."/>
            <person name="Greer C."/>
            <person name="Whyte L.G."/>
        </authorList>
    </citation>
    <scope>NUCLEOTIDE SEQUENCE [LARGE SCALE GENOMIC DNA]</scope>
    <source>
        <strain evidence="9 10">S06.C</strain>
    </source>
</reference>
<dbReference type="Pfam" id="PF00085">
    <property type="entry name" value="Thioredoxin"/>
    <property type="match status" value="1"/>
</dbReference>
<sequence length="157" mass="17117">MTDSTEKLHIVCPHCHTTNRVQADQLASSPDCGKCHQPLFTGHSTALDEAAFDRHVARNEIPVLVDFWAPWCGPCRQMAPGYETAAAKLEPRVRFAKVDTEAVPTLGARFQIRSIPTLALFKGGREIARQAGAMGTADIVRWVEANLRRPAAPATSA</sequence>
<dbReference type="Gene3D" id="3.40.30.10">
    <property type="entry name" value="Glutaredoxin"/>
    <property type="match status" value="1"/>
</dbReference>
<evidence type="ECO:0000313" key="10">
    <source>
        <dbReference type="Proteomes" id="UP000319212"/>
    </source>
</evidence>
<feature type="domain" description="Thioredoxin" evidence="8">
    <location>
        <begin position="23"/>
        <end position="148"/>
    </location>
</feature>
<evidence type="ECO:0000256" key="2">
    <source>
        <dbReference type="ARBA" id="ARBA00022448"/>
    </source>
</evidence>
<dbReference type="CDD" id="cd02947">
    <property type="entry name" value="TRX_family"/>
    <property type="match status" value="1"/>
</dbReference>
<dbReference type="GO" id="GO:0045454">
    <property type="term" value="P:cell redox homeostasis"/>
    <property type="evidence" value="ECO:0007669"/>
    <property type="project" value="TreeGrafter"/>
</dbReference>
<dbReference type="PROSITE" id="PS51352">
    <property type="entry name" value="THIOREDOXIN_2"/>
    <property type="match status" value="1"/>
</dbReference>
<evidence type="ECO:0000256" key="4">
    <source>
        <dbReference type="ARBA" id="ARBA00022982"/>
    </source>
</evidence>
<dbReference type="InterPro" id="IPR005746">
    <property type="entry name" value="Thioredoxin"/>
</dbReference>
<comment type="caution">
    <text evidence="9">The sequence shown here is derived from an EMBL/GenBank/DDBJ whole genome shotgun (WGS) entry which is preliminary data.</text>
</comment>
<accession>A0A502E0B9</accession>
<dbReference type="AlphaFoldDB" id="A0A502E0B9"/>
<dbReference type="FunFam" id="3.40.30.10:FF:000001">
    <property type="entry name" value="Thioredoxin"/>
    <property type="match status" value="1"/>
</dbReference>
<evidence type="ECO:0000256" key="7">
    <source>
        <dbReference type="NCBIfam" id="TIGR01068"/>
    </source>
</evidence>
<dbReference type="NCBIfam" id="NF008229">
    <property type="entry name" value="PRK10996.1"/>
    <property type="match status" value="1"/>
</dbReference>
<dbReference type="PANTHER" id="PTHR45663:SF11">
    <property type="entry name" value="GEO12009P1"/>
    <property type="match status" value="1"/>
</dbReference>
<evidence type="ECO:0000256" key="5">
    <source>
        <dbReference type="ARBA" id="ARBA00023157"/>
    </source>
</evidence>
<evidence type="ECO:0000313" key="9">
    <source>
        <dbReference type="EMBL" id="TPG29971.1"/>
    </source>
</evidence>
<keyword evidence="5" id="KW-1015">Disulfide bond</keyword>